<gene>
    <name evidence="3" type="ORF">FPL22_10705</name>
</gene>
<dbReference type="Pfam" id="PF00581">
    <property type="entry name" value="Rhodanese"/>
    <property type="match status" value="1"/>
</dbReference>
<dbReference type="SMART" id="SM00450">
    <property type="entry name" value="RHOD"/>
    <property type="match status" value="1"/>
</dbReference>
<evidence type="ECO:0000313" key="4">
    <source>
        <dbReference type="Proteomes" id="UP000315648"/>
    </source>
</evidence>
<dbReference type="PROSITE" id="PS50206">
    <property type="entry name" value="RHODANESE_3"/>
    <property type="match status" value="1"/>
</dbReference>
<dbReference type="CDD" id="cd00158">
    <property type="entry name" value="RHOD"/>
    <property type="match status" value="1"/>
</dbReference>
<keyword evidence="4" id="KW-1185">Reference proteome</keyword>
<dbReference type="Gene3D" id="3.40.250.10">
    <property type="entry name" value="Rhodanese-like domain"/>
    <property type="match status" value="1"/>
</dbReference>
<evidence type="ECO:0000259" key="2">
    <source>
        <dbReference type="PROSITE" id="PS50206"/>
    </source>
</evidence>
<dbReference type="Proteomes" id="UP000315648">
    <property type="component" value="Unassembled WGS sequence"/>
</dbReference>
<dbReference type="InterPro" id="IPR001763">
    <property type="entry name" value="Rhodanese-like_dom"/>
</dbReference>
<dbReference type="InterPro" id="IPR036873">
    <property type="entry name" value="Rhodanese-like_dom_sf"/>
</dbReference>
<proteinExistence type="predicted"/>
<sequence length="131" mass="13692">MKKLLLPLLACFALVTSAFAGSDKVADISHDDLKAAIASGKVTLIDVNGTDTYNSGHIPGAIDFESKEAKLATLLPADKSALVVAYCGNEKCGAYKEGAKAAEKLGYTNVKHYSKGIAGWKKAGEKTEKGS</sequence>
<evidence type="ECO:0000256" key="1">
    <source>
        <dbReference type="SAM" id="SignalP"/>
    </source>
</evidence>
<dbReference type="PROSITE" id="PS00380">
    <property type="entry name" value="RHODANESE_1"/>
    <property type="match status" value="1"/>
</dbReference>
<accession>A0A556QIZ2</accession>
<dbReference type="PANTHER" id="PTHR43031">
    <property type="entry name" value="FAD-DEPENDENT OXIDOREDUCTASE"/>
    <property type="match status" value="1"/>
</dbReference>
<dbReference type="AlphaFoldDB" id="A0A556QIZ2"/>
<comment type="caution">
    <text evidence="3">The sequence shown here is derived from an EMBL/GenBank/DDBJ whole genome shotgun (WGS) entry which is preliminary data.</text>
</comment>
<organism evidence="3 4">
    <name type="scientific">Rariglobus hedericola</name>
    <dbReference type="NCBI Taxonomy" id="2597822"/>
    <lineage>
        <taxon>Bacteria</taxon>
        <taxon>Pseudomonadati</taxon>
        <taxon>Verrucomicrobiota</taxon>
        <taxon>Opitutia</taxon>
        <taxon>Opitutales</taxon>
        <taxon>Opitutaceae</taxon>
        <taxon>Rariglobus</taxon>
    </lineage>
</organism>
<feature type="chain" id="PRO_5021730254" evidence="1">
    <location>
        <begin position="21"/>
        <end position="131"/>
    </location>
</feature>
<protein>
    <submittedName>
        <fullName evidence="3">Rhodanese-like domain-containing protein</fullName>
    </submittedName>
</protein>
<dbReference type="EMBL" id="VMBG01000002">
    <property type="protein sequence ID" value="TSJ76592.1"/>
    <property type="molecule type" value="Genomic_DNA"/>
</dbReference>
<evidence type="ECO:0000313" key="3">
    <source>
        <dbReference type="EMBL" id="TSJ76592.1"/>
    </source>
</evidence>
<dbReference type="RefSeq" id="WP_144230349.1">
    <property type="nucleotide sequence ID" value="NZ_CBCRVV010000035.1"/>
</dbReference>
<feature type="signal peptide" evidence="1">
    <location>
        <begin position="1"/>
        <end position="20"/>
    </location>
</feature>
<name>A0A556QIZ2_9BACT</name>
<keyword evidence="1" id="KW-0732">Signal</keyword>
<dbReference type="OrthoDB" id="9800872at2"/>
<dbReference type="SUPFAM" id="SSF52821">
    <property type="entry name" value="Rhodanese/Cell cycle control phosphatase"/>
    <property type="match status" value="1"/>
</dbReference>
<dbReference type="GO" id="GO:0004792">
    <property type="term" value="F:thiosulfate-cyanide sulfurtransferase activity"/>
    <property type="evidence" value="ECO:0007669"/>
    <property type="project" value="InterPro"/>
</dbReference>
<reference evidence="3 4" key="1">
    <citation type="submission" date="2019-07" db="EMBL/GenBank/DDBJ databases">
        <title>Description of 53C-WASEF.</title>
        <authorList>
            <person name="Pitt A."/>
            <person name="Hahn M.W."/>
        </authorList>
    </citation>
    <scope>NUCLEOTIDE SEQUENCE [LARGE SCALE GENOMIC DNA]</scope>
    <source>
        <strain evidence="3 4">53C-WASEF</strain>
    </source>
</reference>
<dbReference type="InterPro" id="IPR050229">
    <property type="entry name" value="GlpE_sulfurtransferase"/>
</dbReference>
<dbReference type="PANTHER" id="PTHR43031:SF1">
    <property type="entry name" value="PYRIDINE NUCLEOTIDE-DISULPHIDE OXIDOREDUCTASE"/>
    <property type="match status" value="1"/>
</dbReference>
<feature type="domain" description="Rhodanese" evidence="2">
    <location>
        <begin position="38"/>
        <end position="129"/>
    </location>
</feature>
<dbReference type="InterPro" id="IPR001307">
    <property type="entry name" value="Thiosulphate_STrfase_CS"/>
</dbReference>